<sequence>MTAWTGAQMLVWGGWDPTVQAMSAMADGASFDPATGQWQLLPQSPLTARASALSVWTGTQLLIWGGQSGFGEPLNDGAAYTPATGT</sequence>
<dbReference type="SUPFAM" id="SSF117281">
    <property type="entry name" value="Kelch motif"/>
    <property type="match status" value="1"/>
</dbReference>
<comment type="caution">
    <text evidence="1">The sequence shown here is derived from an EMBL/GenBank/DDBJ whole genome shotgun (WGS) entry which is preliminary data.</text>
</comment>
<reference evidence="1" key="1">
    <citation type="journal article" date="2014" name="Int. J. Syst. Evol. Microbiol.">
        <title>Complete genome sequence of Corynebacterium casei LMG S-19264T (=DSM 44701T), isolated from a smear-ripened cheese.</title>
        <authorList>
            <consortium name="US DOE Joint Genome Institute (JGI-PGF)"/>
            <person name="Walter F."/>
            <person name="Albersmeier A."/>
            <person name="Kalinowski J."/>
            <person name="Ruckert C."/>
        </authorList>
    </citation>
    <scope>NUCLEOTIDE SEQUENCE</scope>
    <source>
        <strain evidence="1">CGMCC 4.7308</strain>
    </source>
</reference>
<reference evidence="1" key="2">
    <citation type="submission" date="2020-09" db="EMBL/GenBank/DDBJ databases">
        <authorList>
            <person name="Sun Q."/>
            <person name="Zhou Y."/>
        </authorList>
    </citation>
    <scope>NUCLEOTIDE SEQUENCE</scope>
    <source>
        <strain evidence="1">CGMCC 4.7308</strain>
    </source>
</reference>
<gene>
    <name evidence="1" type="ORF">GCM10011594_41750</name>
</gene>
<keyword evidence="2" id="KW-1185">Reference proteome</keyword>
<dbReference type="Proteomes" id="UP000655208">
    <property type="component" value="Unassembled WGS sequence"/>
</dbReference>
<dbReference type="EMBL" id="BMNA01000017">
    <property type="protein sequence ID" value="GGM17335.1"/>
    <property type="molecule type" value="Genomic_DNA"/>
</dbReference>
<organism evidence="1 2">
    <name type="scientific">Nakamurella endophytica</name>
    <dbReference type="NCBI Taxonomy" id="1748367"/>
    <lineage>
        <taxon>Bacteria</taxon>
        <taxon>Bacillati</taxon>
        <taxon>Actinomycetota</taxon>
        <taxon>Actinomycetes</taxon>
        <taxon>Nakamurellales</taxon>
        <taxon>Nakamurellaceae</taxon>
        <taxon>Nakamurella</taxon>
    </lineage>
</organism>
<evidence type="ECO:0008006" key="3">
    <source>
        <dbReference type="Google" id="ProtNLM"/>
    </source>
</evidence>
<dbReference type="RefSeq" id="WP_188944794.1">
    <property type="nucleotide sequence ID" value="NZ_BMNA01000017.1"/>
</dbReference>
<accession>A0A917TB90</accession>
<evidence type="ECO:0000313" key="1">
    <source>
        <dbReference type="EMBL" id="GGM17335.1"/>
    </source>
</evidence>
<dbReference type="Gene3D" id="2.120.10.80">
    <property type="entry name" value="Kelch-type beta propeller"/>
    <property type="match status" value="1"/>
</dbReference>
<protein>
    <recommendedName>
        <fullName evidence="3">Galactose oxidase</fullName>
    </recommendedName>
</protein>
<dbReference type="InterPro" id="IPR015915">
    <property type="entry name" value="Kelch-typ_b-propeller"/>
</dbReference>
<evidence type="ECO:0000313" key="2">
    <source>
        <dbReference type="Proteomes" id="UP000655208"/>
    </source>
</evidence>
<dbReference type="AlphaFoldDB" id="A0A917TB90"/>
<name>A0A917TB90_9ACTN</name>
<proteinExistence type="predicted"/>